<dbReference type="InterPro" id="IPR036388">
    <property type="entry name" value="WH-like_DNA-bd_sf"/>
</dbReference>
<dbReference type="Pfam" id="PF00392">
    <property type="entry name" value="GntR"/>
    <property type="match status" value="1"/>
</dbReference>
<dbReference type="SMART" id="SM00345">
    <property type="entry name" value="HTH_GNTR"/>
    <property type="match status" value="1"/>
</dbReference>
<feature type="domain" description="HTH gntR-type" evidence="7">
    <location>
        <begin position="11"/>
        <end position="79"/>
    </location>
</feature>
<evidence type="ECO:0000259" key="7">
    <source>
        <dbReference type="PROSITE" id="PS50949"/>
    </source>
</evidence>
<dbReference type="InterPro" id="IPR004839">
    <property type="entry name" value="Aminotransferase_I/II_large"/>
</dbReference>
<dbReference type="GO" id="GO:0003700">
    <property type="term" value="F:DNA-binding transcription factor activity"/>
    <property type="evidence" value="ECO:0007669"/>
    <property type="project" value="InterPro"/>
</dbReference>
<dbReference type="InterPro" id="IPR051446">
    <property type="entry name" value="HTH_trans_reg/aminotransferase"/>
</dbReference>
<dbReference type="Proteomes" id="UP000215771">
    <property type="component" value="Unassembled WGS sequence"/>
</dbReference>
<evidence type="ECO:0000256" key="1">
    <source>
        <dbReference type="ARBA" id="ARBA00005384"/>
    </source>
</evidence>
<comment type="caution">
    <text evidence="8">The sequence shown here is derived from an EMBL/GenBank/DDBJ whole genome shotgun (WGS) entry which is preliminary data.</text>
</comment>
<name>A0A269PDX9_9CORY</name>
<dbReference type="RefSeq" id="WP_095276599.1">
    <property type="nucleotide sequence ID" value="NZ_CP047655.1"/>
</dbReference>
<evidence type="ECO:0000313" key="8">
    <source>
        <dbReference type="EMBL" id="PAJ70263.1"/>
    </source>
</evidence>
<protein>
    <submittedName>
        <fullName evidence="8">Transcriptional regulator</fullName>
    </submittedName>
</protein>
<evidence type="ECO:0000256" key="2">
    <source>
        <dbReference type="ARBA" id="ARBA00022898"/>
    </source>
</evidence>
<dbReference type="SUPFAM" id="SSF53383">
    <property type="entry name" value="PLP-dependent transferases"/>
    <property type="match status" value="1"/>
</dbReference>
<evidence type="ECO:0000313" key="9">
    <source>
        <dbReference type="Proteomes" id="UP000215771"/>
    </source>
</evidence>
<comment type="similarity">
    <text evidence="1">In the C-terminal section; belongs to the class-I pyridoxal-phosphate-dependent aminotransferase family.</text>
</comment>
<dbReference type="Pfam" id="PF00155">
    <property type="entry name" value="Aminotran_1_2"/>
    <property type="match status" value="1"/>
</dbReference>
<dbReference type="AlphaFoldDB" id="A0A269PDX9"/>
<dbReference type="EMBL" id="NQMQ01000010">
    <property type="protein sequence ID" value="PAJ70263.1"/>
    <property type="molecule type" value="Genomic_DNA"/>
</dbReference>
<dbReference type="CDD" id="cd00609">
    <property type="entry name" value="AAT_like"/>
    <property type="match status" value="1"/>
</dbReference>
<dbReference type="InterPro" id="IPR015424">
    <property type="entry name" value="PyrdxlP-dep_Trfase"/>
</dbReference>
<dbReference type="InterPro" id="IPR036390">
    <property type="entry name" value="WH_DNA-bd_sf"/>
</dbReference>
<organism evidence="8 9">
    <name type="scientific">Corynebacterium hadale</name>
    <dbReference type="NCBI Taxonomy" id="2026255"/>
    <lineage>
        <taxon>Bacteria</taxon>
        <taxon>Bacillati</taxon>
        <taxon>Actinomycetota</taxon>
        <taxon>Actinomycetes</taxon>
        <taxon>Mycobacteriales</taxon>
        <taxon>Corynebacteriaceae</taxon>
        <taxon>Corynebacterium</taxon>
    </lineage>
</organism>
<keyword evidence="2" id="KW-0663">Pyridoxal phosphate</keyword>
<dbReference type="SUPFAM" id="SSF46785">
    <property type="entry name" value="Winged helix' DNA-binding domain"/>
    <property type="match status" value="1"/>
</dbReference>
<keyword evidence="3" id="KW-0805">Transcription regulation</keyword>
<dbReference type="PROSITE" id="PS50949">
    <property type="entry name" value="HTH_GNTR"/>
    <property type="match status" value="1"/>
</dbReference>
<evidence type="ECO:0000256" key="3">
    <source>
        <dbReference type="ARBA" id="ARBA00023015"/>
    </source>
</evidence>
<sequence length="454" mass="47781">MLLSVSPELPIPLPTQIAQQIRLAVTNGTLQPGDTVSSTRALARQLGVSRGTVVTAYDQLISEGFLLAAQGAPTRIHPALTLAPPAQGPQRDTRPRMTPRARVSLRPSAGSAGAVRPAAWRKAWRDALNVDGASLDKTGEPELRAAIAEHLRLARGIQVDPGHVVVTGGSREGLQLILYTLGSGLRVGVEDPGHPGLRRVIPLGGHEVVPCATDPGGVVVGELSDRLNALLVTPSHLYPFGGAMSASRRSSLLNWATRTGAVLIEDDFNTELRYLISPQPPLAALSPGADVLTLGTFSTLLSRELAAGYVVASPTLAPALRETRELLGMPVATVTQRAIAHLLDRGYVRRNARAAHNRLARRRKAVAAAVVPALEARGARVTVPEAGGADVTAGFPTVALRQQFEDQLAASGVECGHESSLWSGGGDGLVLSFSHLTDEDFEYALEAIHPGKTA</sequence>
<evidence type="ECO:0000256" key="4">
    <source>
        <dbReference type="ARBA" id="ARBA00023125"/>
    </source>
</evidence>
<keyword evidence="5" id="KW-0804">Transcription</keyword>
<dbReference type="InterPro" id="IPR000524">
    <property type="entry name" value="Tscrpt_reg_HTH_GntR"/>
</dbReference>
<dbReference type="Gene3D" id="1.10.10.10">
    <property type="entry name" value="Winged helix-like DNA-binding domain superfamily/Winged helix DNA-binding domain"/>
    <property type="match status" value="1"/>
</dbReference>
<dbReference type="InterPro" id="IPR015421">
    <property type="entry name" value="PyrdxlP-dep_Trfase_major"/>
</dbReference>
<accession>A0A269PDX9</accession>
<dbReference type="GO" id="GO:0030170">
    <property type="term" value="F:pyridoxal phosphate binding"/>
    <property type="evidence" value="ECO:0007669"/>
    <property type="project" value="InterPro"/>
</dbReference>
<keyword evidence="4" id="KW-0238">DNA-binding</keyword>
<evidence type="ECO:0000256" key="5">
    <source>
        <dbReference type="ARBA" id="ARBA00023163"/>
    </source>
</evidence>
<dbReference type="GO" id="GO:0003677">
    <property type="term" value="F:DNA binding"/>
    <property type="evidence" value="ECO:0007669"/>
    <property type="project" value="UniProtKB-KW"/>
</dbReference>
<dbReference type="PANTHER" id="PTHR46577:SF1">
    <property type="entry name" value="HTH-TYPE TRANSCRIPTIONAL REGULATORY PROTEIN GABR"/>
    <property type="match status" value="1"/>
</dbReference>
<evidence type="ECO:0000256" key="6">
    <source>
        <dbReference type="SAM" id="MobiDB-lite"/>
    </source>
</evidence>
<dbReference type="PANTHER" id="PTHR46577">
    <property type="entry name" value="HTH-TYPE TRANSCRIPTIONAL REGULATORY PROTEIN GABR"/>
    <property type="match status" value="1"/>
</dbReference>
<reference evidence="8 9" key="1">
    <citation type="submission" date="2017-08" db="EMBL/GenBank/DDBJ databases">
        <authorList>
            <person name="de Groot N.N."/>
        </authorList>
    </citation>
    <scope>NUCLEOTIDE SEQUENCE [LARGE SCALE GENOMIC DNA]</scope>
    <source>
        <strain evidence="8 9">NBT06-6</strain>
    </source>
</reference>
<gene>
    <name evidence="8" type="ORF">CIG21_05335</name>
</gene>
<proteinExistence type="inferred from homology"/>
<dbReference type="Gene3D" id="3.40.640.10">
    <property type="entry name" value="Type I PLP-dependent aspartate aminotransferase-like (Major domain)"/>
    <property type="match status" value="1"/>
</dbReference>
<dbReference type="CDD" id="cd07377">
    <property type="entry name" value="WHTH_GntR"/>
    <property type="match status" value="1"/>
</dbReference>
<feature type="region of interest" description="Disordered" evidence="6">
    <location>
        <begin position="80"/>
        <end position="109"/>
    </location>
</feature>